<protein>
    <submittedName>
        <fullName evidence="1">Uncharacterized protein</fullName>
    </submittedName>
</protein>
<dbReference type="Proteomes" id="UP000198706">
    <property type="component" value="Unassembled WGS sequence"/>
</dbReference>
<dbReference type="EMBL" id="FNFD01000015">
    <property type="protein sequence ID" value="SDL12170.1"/>
    <property type="molecule type" value="Genomic_DNA"/>
</dbReference>
<evidence type="ECO:0000313" key="2">
    <source>
        <dbReference type="Proteomes" id="UP000198706"/>
    </source>
</evidence>
<dbReference type="RefSeq" id="WP_084336355.1">
    <property type="nucleotide sequence ID" value="NZ_CBKZNZ010000090.1"/>
</dbReference>
<gene>
    <name evidence="1" type="ORF">SAMN05216186_11538</name>
</gene>
<name>A0A1G9HGQ6_9PSED</name>
<proteinExistence type="predicted"/>
<dbReference type="STRING" id="137658.SAMN05216186_11538"/>
<reference evidence="1 2" key="1">
    <citation type="submission" date="2016-10" db="EMBL/GenBank/DDBJ databases">
        <authorList>
            <person name="de Groot N.N."/>
        </authorList>
    </citation>
    <scope>NUCLEOTIDE SEQUENCE [LARGE SCALE GENOMIC DNA]</scope>
    <source>
        <strain evidence="1 2">JCM 21544</strain>
    </source>
</reference>
<accession>A0A1G9HGQ6</accession>
<evidence type="ECO:0000313" key="1">
    <source>
        <dbReference type="EMBL" id="SDL12170.1"/>
    </source>
</evidence>
<dbReference type="AlphaFoldDB" id="A0A1G9HGQ6"/>
<organism evidence="1 2">
    <name type="scientific">Pseudomonas indica</name>
    <dbReference type="NCBI Taxonomy" id="137658"/>
    <lineage>
        <taxon>Bacteria</taxon>
        <taxon>Pseudomonadati</taxon>
        <taxon>Pseudomonadota</taxon>
        <taxon>Gammaproteobacteria</taxon>
        <taxon>Pseudomonadales</taxon>
        <taxon>Pseudomonadaceae</taxon>
        <taxon>Pseudomonas</taxon>
    </lineage>
</organism>
<sequence>MSRSDFHHEHAERAHAEAVRLLAQREALGGRWLAWVATELYRLSPAEYVAMVRRELERLAAQSSV</sequence>
<keyword evidence="2" id="KW-1185">Reference proteome</keyword>